<dbReference type="InterPro" id="IPR008930">
    <property type="entry name" value="Terpenoid_cyclase/PrenylTrfase"/>
</dbReference>
<dbReference type="EMBL" id="PSNY01000027">
    <property type="protein sequence ID" value="PPE68451.1"/>
    <property type="molecule type" value="Genomic_DNA"/>
</dbReference>
<dbReference type="Pfam" id="PF17962">
    <property type="entry name" value="bMG6"/>
    <property type="match status" value="1"/>
</dbReference>
<dbReference type="InterPro" id="IPR002890">
    <property type="entry name" value="MG2"/>
</dbReference>
<dbReference type="Pfam" id="PF21142">
    <property type="entry name" value="A2M_bMG2"/>
    <property type="match status" value="1"/>
</dbReference>
<dbReference type="Gene3D" id="1.50.10.20">
    <property type="match status" value="1"/>
</dbReference>
<dbReference type="SMART" id="SM01419">
    <property type="entry name" value="Thiol-ester_cl"/>
    <property type="match status" value="1"/>
</dbReference>
<dbReference type="GO" id="GO:0004866">
    <property type="term" value="F:endopeptidase inhibitor activity"/>
    <property type="evidence" value="ECO:0007669"/>
    <property type="project" value="InterPro"/>
</dbReference>
<organism evidence="3 4">
    <name type="scientific">Caldimonas thermodepolymerans</name>
    <dbReference type="NCBI Taxonomy" id="215580"/>
    <lineage>
        <taxon>Bacteria</taxon>
        <taxon>Pseudomonadati</taxon>
        <taxon>Pseudomonadota</taxon>
        <taxon>Betaproteobacteria</taxon>
        <taxon>Burkholderiales</taxon>
        <taxon>Sphaerotilaceae</taxon>
        <taxon>Caldimonas</taxon>
    </lineage>
</organism>
<dbReference type="InterPro" id="IPR049122">
    <property type="entry name" value="A2MG_CUB"/>
</dbReference>
<dbReference type="CDD" id="cd02891">
    <property type="entry name" value="A2M_like"/>
    <property type="match status" value="1"/>
</dbReference>
<dbReference type="Pfam" id="PF17973">
    <property type="entry name" value="bMG10"/>
    <property type="match status" value="1"/>
</dbReference>
<comment type="similarity">
    <text evidence="1">Belongs to the protease inhibitor I39 (alpha-2-macroglobulin) family. Bacterial alpha-2-macroglobulin subfamily.</text>
</comment>
<sequence>MKTTTRAWLLAALFLLALLAAIVWWRQAPGDLPAAAAADDPNAPFAVAECKPRLIDDQPALAVVFTQPLDRKQELGEFLRVTDLGPADGAQGGEAQDELVQGYWSVADNARIAYFPYTRPQRRFRIEVREGLVSGDGVTLAQGTRCEVASEAMAPAWFFASRGVVLPTGQNGGLPIVTINQPEVDVQFLRVEPAGLPRFLERVAGGRSAGRDDDAGEELYFENRSLQGRVGGWELEQLRGSLRSVYMGRFRTDDTPNRRHVTFLPVETLKELQEPGVYVAVMSQPGRFGGDYQATYFYVSDIGLHVRRYAQGLDAFASSLKTGQPLTGVEFELLDEHARSLGKAGADGEGHVHFADVPAAARLLVARQGREMTVIVLRAPGLDLSEFDVGGHLPSNTKLFVYAGRDLYRPGERFQVSVLARDPDGRATAPLPLQATLKRPDGRTVQTLTWRPDEQRPGYYLRSIELPADAQTGTWWLELRTDPGGPANGRWKFQVEEFLPERMKLDLRTPATVLLPGEPFEVEVQGDYLFGAPAAGNRLLASASIERLAQALPAQWPGFLFGDVADDQRKSREEVADVDLDERGHARVTLPAAPEGVASPMRVRGSFSLLETGGRPVVRSVERTAWPARQMLAVRPLFDRHVAREGGQAEFELVRVDTEGKPAPVQGVKLQLVREVRQYYWRYDDLKGWHSGYTESDEPVESRTVDIAGRTALAVPVNWGRYRLEAHDPQTGLVLRYRFYAGWNAQDAEDIGNRPDRVQLKLASAPLKPGEPARLTITPPHDGIALVTVEGDRLLWSKRVEVTTKGVTVEVPVDAAWARHDLYATVTVFRPGSTGDRVTPARAVGLVHLPLARDDRRLNVAITAPAKVEPERRTTVKVKVDGLQGQPAFVTLSAVDLGILNITGYRTPDPVDFFFGKHRYAPEMLDMYGRLIEKMEGRQARLAYGGDANMRGDTRSLPKKVQLVDLFSGPVALDAQGEAEIPLDIPDFNGTLRLMAVAAAAERYGSAEAQMVAAAPVVAELATPRFIAPGDAATLALDLTNLSGAAQELKVRLEGAEPVRIRDGERVVNLKDQQRTTLRFAAEATDAYGLGRLRLTVVSPAGVRIVRESVLQVQPPVPHEREVRRVRLEPGQSFRLEPAWIARYFPASAAASVTVSDRPPLNIRELVQGLLTYPYGCTEQTVSAAYPHLYIDEATARAYGLKPLGPEERTRVVEGAVGRLAGMQRANGGYTLWGDGPYEAWVSAYVAGFLQEARERGHAVPETVYRRSQDWLLQQLQQAPNRFPELPASARPDQLGDVDSREYTLLRDSHRRFAELAHIGYVLARDQRAPLAMLRYLHDKVRDRARSPLPLVHLSIALRLMGDEARAQAALEDAVQRPYGLQANLGTEHQPSGLEWLGDYGSPVRDLALSYALLARHQVEHPRREQLLFDAANRLGGRRYLSTQERFALFLAARAAGEQGGGTWSAQLQAGEAAQALQSAGTEMRSFDAAAVARGVTLTNTHDAPLYLEVEASGYPQQPPAPQADVIELKRQWFELDGRPWNGRALKVGDMLIVRLQARARHVLEDALIVDRIPAGFEVENLNLSQGPRAEEFMVGGVDVAHALSDHRIRHREYRDDRYVAAARLEPDLLNLFYLVRVVTPGRYVVPAPFAEDMYRPELRALGAAPAPVTITDPHGGSAAPAEAAASAPR</sequence>
<dbReference type="Pfam" id="PF01835">
    <property type="entry name" value="MG2"/>
    <property type="match status" value="1"/>
</dbReference>
<dbReference type="Proteomes" id="UP000239406">
    <property type="component" value="Unassembled WGS sequence"/>
</dbReference>
<protein>
    <submittedName>
        <fullName evidence="3">Alpha-2-macroglobulin</fullName>
    </submittedName>
</protein>
<reference evidence="3 4" key="1">
    <citation type="submission" date="2018-02" db="EMBL/GenBank/DDBJ databases">
        <title>Reclassifiation of [Polyangium] brachysporum DSM 7029 as Guopingzhaonella breviflexa gen. nov., sp. nov., a member of the family Comamonadaceae.</title>
        <authorList>
            <person name="Tang B."/>
        </authorList>
    </citation>
    <scope>NUCLEOTIDE SEQUENCE [LARGE SCALE GENOMIC DNA]</scope>
    <source>
        <strain evidence="3 4">DSM 15344</strain>
    </source>
</reference>
<dbReference type="InterPro" id="IPR021868">
    <property type="entry name" value="Alpha_2_Macroglob_MG3"/>
</dbReference>
<dbReference type="Pfam" id="PF07678">
    <property type="entry name" value="TED_complement"/>
    <property type="match status" value="1"/>
</dbReference>
<name>A0A2S5T0A6_9BURK</name>
<gene>
    <name evidence="3" type="ORF">C1702_17170</name>
</gene>
<dbReference type="Pfam" id="PF11974">
    <property type="entry name" value="bMG3"/>
    <property type="match status" value="1"/>
</dbReference>
<dbReference type="PANTHER" id="PTHR40094:SF1">
    <property type="entry name" value="UBIQUITIN DOMAIN-CONTAINING PROTEIN"/>
    <property type="match status" value="1"/>
</dbReference>
<keyword evidence="2" id="KW-0732">Signal</keyword>
<evidence type="ECO:0000313" key="4">
    <source>
        <dbReference type="Proteomes" id="UP000239406"/>
    </source>
</evidence>
<dbReference type="InterPro" id="IPR041246">
    <property type="entry name" value="Bact_MG10"/>
</dbReference>
<dbReference type="SUPFAM" id="SSF48239">
    <property type="entry name" value="Terpenoid cyclases/Protein prenyltransferases"/>
    <property type="match status" value="1"/>
</dbReference>
<dbReference type="InterPro" id="IPR026284">
    <property type="entry name" value="A2MG_proteobact"/>
</dbReference>
<accession>A0A2S5T0A6</accession>
<dbReference type="InterPro" id="IPR041203">
    <property type="entry name" value="Bact_A2M_MG5"/>
</dbReference>
<dbReference type="InterPro" id="IPR001599">
    <property type="entry name" value="Macroglobln_a2"/>
</dbReference>
<dbReference type="PIRSF" id="PIRSF038980">
    <property type="entry name" value="A2M_bac"/>
    <property type="match status" value="1"/>
</dbReference>
<dbReference type="Pfam" id="PF17972">
    <property type="entry name" value="bMG5"/>
    <property type="match status" value="1"/>
</dbReference>
<dbReference type="InterPro" id="IPR011626">
    <property type="entry name" value="Alpha-macroglobulin_TED"/>
</dbReference>
<dbReference type="InterPro" id="IPR041462">
    <property type="entry name" value="Bact_A2M_MG6"/>
</dbReference>
<dbReference type="SMART" id="SM01359">
    <property type="entry name" value="A2M_N_2"/>
    <property type="match status" value="1"/>
</dbReference>
<dbReference type="Pfam" id="PF21765">
    <property type="entry name" value="CUB_A2MG"/>
    <property type="match status" value="1"/>
</dbReference>
<evidence type="ECO:0000313" key="3">
    <source>
        <dbReference type="EMBL" id="PPE68451.1"/>
    </source>
</evidence>
<dbReference type="GO" id="GO:0005615">
    <property type="term" value="C:extracellular space"/>
    <property type="evidence" value="ECO:0007669"/>
    <property type="project" value="InterPro"/>
</dbReference>
<dbReference type="InterPro" id="IPR049120">
    <property type="entry name" value="A2M_bMG2"/>
</dbReference>
<dbReference type="SMART" id="SM01360">
    <property type="entry name" value="A2M"/>
    <property type="match status" value="1"/>
</dbReference>
<dbReference type="Pfam" id="PF00207">
    <property type="entry name" value="A2M"/>
    <property type="match status" value="1"/>
</dbReference>
<evidence type="ECO:0000256" key="1">
    <source>
        <dbReference type="ARBA" id="ARBA00010556"/>
    </source>
</evidence>
<dbReference type="Gene3D" id="2.60.40.1930">
    <property type="match status" value="1"/>
</dbReference>
<dbReference type="PANTHER" id="PTHR40094">
    <property type="entry name" value="ALPHA-2-MACROGLOBULIN HOMOLOG"/>
    <property type="match status" value="1"/>
</dbReference>
<dbReference type="InterPro" id="IPR040639">
    <property type="entry name" value="A2MG_MG1"/>
</dbReference>
<comment type="caution">
    <text evidence="3">The sequence shown here is derived from an EMBL/GenBank/DDBJ whole genome shotgun (WGS) entry which is preliminary data.</text>
</comment>
<dbReference type="RefSeq" id="WP_104358940.1">
    <property type="nucleotide sequence ID" value="NZ_CP064338.1"/>
</dbReference>
<dbReference type="InterPro" id="IPR011625">
    <property type="entry name" value="A2M_N_BRD"/>
</dbReference>
<proteinExistence type="inferred from homology"/>
<dbReference type="Pfam" id="PF07703">
    <property type="entry name" value="A2M_BRD"/>
    <property type="match status" value="1"/>
</dbReference>
<dbReference type="InterPro" id="IPR051802">
    <property type="entry name" value="YfhM-like"/>
</dbReference>
<keyword evidence="4" id="KW-1185">Reference proteome</keyword>
<dbReference type="InterPro" id="IPR047565">
    <property type="entry name" value="Alpha-macroglob_thiol-ester_cl"/>
</dbReference>
<dbReference type="Pfam" id="PF17970">
    <property type="entry name" value="bMG1"/>
    <property type="match status" value="1"/>
</dbReference>
<evidence type="ECO:0000256" key="2">
    <source>
        <dbReference type="ARBA" id="ARBA00022729"/>
    </source>
</evidence>